<evidence type="ECO:0000256" key="1">
    <source>
        <dbReference type="SAM" id="MobiDB-lite"/>
    </source>
</evidence>
<feature type="region of interest" description="Disordered" evidence="1">
    <location>
        <begin position="11"/>
        <end position="38"/>
    </location>
</feature>
<keyword evidence="3" id="KW-1185">Reference proteome</keyword>
<dbReference type="EMBL" id="KN824277">
    <property type="protein sequence ID" value="KIM34418.1"/>
    <property type="molecule type" value="Genomic_DNA"/>
</dbReference>
<protein>
    <submittedName>
        <fullName evidence="2">Uncharacterized protein</fullName>
    </submittedName>
</protein>
<dbReference type="OrthoDB" id="3139046at2759"/>
<dbReference type="AlphaFoldDB" id="A0A0C2X8P5"/>
<proteinExistence type="predicted"/>
<feature type="compositionally biased region" description="Acidic residues" evidence="1">
    <location>
        <begin position="110"/>
        <end position="125"/>
    </location>
</feature>
<organism evidence="2 3">
    <name type="scientific">Serendipita vermifera MAFF 305830</name>
    <dbReference type="NCBI Taxonomy" id="933852"/>
    <lineage>
        <taxon>Eukaryota</taxon>
        <taxon>Fungi</taxon>
        <taxon>Dikarya</taxon>
        <taxon>Basidiomycota</taxon>
        <taxon>Agaricomycotina</taxon>
        <taxon>Agaricomycetes</taxon>
        <taxon>Sebacinales</taxon>
        <taxon>Serendipitaceae</taxon>
        <taxon>Serendipita</taxon>
    </lineage>
</organism>
<feature type="region of interest" description="Disordered" evidence="1">
    <location>
        <begin position="56"/>
        <end position="215"/>
    </location>
</feature>
<dbReference type="Proteomes" id="UP000054097">
    <property type="component" value="Unassembled WGS sequence"/>
</dbReference>
<feature type="compositionally biased region" description="Low complexity" evidence="1">
    <location>
        <begin position="201"/>
        <end position="215"/>
    </location>
</feature>
<evidence type="ECO:0000313" key="3">
    <source>
        <dbReference type="Proteomes" id="UP000054097"/>
    </source>
</evidence>
<gene>
    <name evidence="2" type="ORF">M408DRAFT_95460</name>
</gene>
<accession>A0A0C2X8P5</accession>
<name>A0A0C2X8P5_SERVB</name>
<reference evidence="2 3" key="1">
    <citation type="submission" date="2014-04" db="EMBL/GenBank/DDBJ databases">
        <authorList>
            <consortium name="DOE Joint Genome Institute"/>
            <person name="Kuo A."/>
            <person name="Zuccaro A."/>
            <person name="Kohler A."/>
            <person name="Nagy L.G."/>
            <person name="Floudas D."/>
            <person name="Copeland A."/>
            <person name="Barry K.W."/>
            <person name="Cichocki N."/>
            <person name="Veneault-Fourrey C."/>
            <person name="LaButti K."/>
            <person name="Lindquist E.A."/>
            <person name="Lipzen A."/>
            <person name="Lundell T."/>
            <person name="Morin E."/>
            <person name="Murat C."/>
            <person name="Sun H."/>
            <person name="Tunlid A."/>
            <person name="Henrissat B."/>
            <person name="Grigoriev I.V."/>
            <person name="Hibbett D.S."/>
            <person name="Martin F."/>
            <person name="Nordberg H.P."/>
            <person name="Cantor M.N."/>
            <person name="Hua S.X."/>
        </authorList>
    </citation>
    <scope>NUCLEOTIDE SEQUENCE [LARGE SCALE GENOMIC DNA]</scope>
    <source>
        <strain evidence="2 3">MAFF 305830</strain>
    </source>
</reference>
<reference evidence="3" key="2">
    <citation type="submission" date="2015-01" db="EMBL/GenBank/DDBJ databases">
        <title>Evolutionary Origins and Diversification of the Mycorrhizal Mutualists.</title>
        <authorList>
            <consortium name="DOE Joint Genome Institute"/>
            <consortium name="Mycorrhizal Genomics Consortium"/>
            <person name="Kohler A."/>
            <person name="Kuo A."/>
            <person name="Nagy L.G."/>
            <person name="Floudas D."/>
            <person name="Copeland A."/>
            <person name="Barry K.W."/>
            <person name="Cichocki N."/>
            <person name="Veneault-Fourrey C."/>
            <person name="LaButti K."/>
            <person name="Lindquist E.A."/>
            <person name="Lipzen A."/>
            <person name="Lundell T."/>
            <person name="Morin E."/>
            <person name="Murat C."/>
            <person name="Riley R."/>
            <person name="Ohm R."/>
            <person name="Sun H."/>
            <person name="Tunlid A."/>
            <person name="Henrissat B."/>
            <person name="Grigoriev I.V."/>
            <person name="Hibbett D.S."/>
            <person name="Martin F."/>
        </authorList>
    </citation>
    <scope>NUCLEOTIDE SEQUENCE [LARGE SCALE GENOMIC DNA]</scope>
    <source>
        <strain evidence="3">MAFF 305830</strain>
    </source>
</reference>
<feature type="compositionally biased region" description="Basic and acidic residues" evidence="1">
    <location>
        <begin position="126"/>
        <end position="136"/>
    </location>
</feature>
<dbReference type="HOGENOM" id="CLU_1086510_0_0_1"/>
<evidence type="ECO:0000313" key="2">
    <source>
        <dbReference type="EMBL" id="KIM34418.1"/>
    </source>
</evidence>
<sequence>MHVDYVWNGWFEPSSAPIEPTPQPQAVPRPRQTDLPNFVPTINRYSVNMDAESISDVSMNLGESEDEGASTPRANSPEPGTPVASTKKLDSKPTNESENDEEGNDHQDHDDCENEEDDEGEDEVDTPSKDKSEKKVSQSNQEDDLISLRSPMDEDPKSAFTPQATSPLVLSYESPRKPTKSFIPALEEDSDERSPSLASRTSSNESSPPKTPTTKLTLITNFNPTPPPVEPLILPGAFGIVTESPVDVGFDFGLVR</sequence>